<dbReference type="EMBL" id="JADGJH010000718">
    <property type="protein sequence ID" value="KAJ3123756.1"/>
    <property type="molecule type" value="Genomic_DNA"/>
</dbReference>
<keyword evidence="3" id="KW-1185">Reference proteome</keyword>
<evidence type="ECO:0000313" key="2">
    <source>
        <dbReference type="EMBL" id="KAJ3123756.1"/>
    </source>
</evidence>
<feature type="region of interest" description="Disordered" evidence="1">
    <location>
        <begin position="125"/>
        <end position="151"/>
    </location>
</feature>
<feature type="region of interest" description="Disordered" evidence="1">
    <location>
        <begin position="1"/>
        <end position="76"/>
    </location>
</feature>
<name>A0AAD5XGK5_9FUNG</name>
<accession>A0AAD5XGK5</accession>
<comment type="caution">
    <text evidence="2">The sequence shown here is derived from an EMBL/GenBank/DDBJ whole genome shotgun (WGS) entry which is preliminary data.</text>
</comment>
<feature type="compositionally biased region" description="Polar residues" evidence="1">
    <location>
        <begin position="9"/>
        <end position="19"/>
    </location>
</feature>
<sequence length="178" mass="18846">MTVEPPTTPISSASITVSAAESKAADNLKRKSPEIEDTPVSALEQSGDGNDDDQTKRSKLESVAASAGPATDNASIYPDTEHFYAWLVTGSEAGAFLASHRLNSVDAALPACKSLVALGVESVYDPTDDDEYEDVDDGDDDAKNLSGKKTAADVSKNNEEKIEDLKETVNFAIEDSCE</sequence>
<organism evidence="2 3">
    <name type="scientific">Physocladia obscura</name>
    <dbReference type="NCBI Taxonomy" id="109957"/>
    <lineage>
        <taxon>Eukaryota</taxon>
        <taxon>Fungi</taxon>
        <taxon>Fungi incertae sedis</taxon>
        <taxon>Chytridiomycota</taxon>
        <taxon>Chytridiomycota incertae sedis</taxon>
        <taxon>Chytridiomycetes</taxon>
        <taxon>Chytridiales</taxon>
        <taxon>Chytriomycetaceae</taxon>
        <taxon>Physocladia</taxon>
    </lineage>
</organism>
<gene>
    <name evidence="2" type="ORF">HK100_011497</name>
</gene>
<dbReference type="Proteomes" id="UP001211907">
    <property type="component" value="Unassembled WGS sequence"/>
</dbReference>
<feature type="compositionally biased region" description="Acidic residues" evidence="1">
    <location>
        <begin position="126"/>
        <end position="140"/>
    </location>
</feature>
<protein>
    <submittedName>
        <fullName evidence="2">Uncharacterized protein</fullName>
    </submittedName>
</protein>
<dbReference type="AlphaFoldDB" id="A0AAD5XGK5"/>
<evidence type="ECO:0000256" key="1">
    <source>
        <dbReference type="SAM" id="MobiDB-lite"/>
    </source>
</evidence>
<feature type="compositionally biased region" description="Basic and acidic residues" evidence="1">
    <location>
        <begin position="23"/>
        <end position="34"/>
    </location>
</feature>
<proteinExistence type="predicted"/>
<evidence type="ECO:0000313" key="3">
    <source>
        <dbReference type="Proteomes" id="UP001211907"/>
    </source>
</evidence>
<reference evidence="2" key="1">
    <citation type="submission" date="2020-05" db="EMBL/GenBank/DDBJ databases">
        <title>Phylogenomic resolution of chytrid fungi.</title>
        <authorList>
            <person name="Stajich J.E."/>
            <person name="Amses K."/>
            <person name="Simmons R."/>
            <person name="Seto K."/>
            <person name="Myers J."/>
            <person name="Bonds A."/>
            <person name="Quandt C.A."/>
            <person name="Barry K."/>
            <person name="Liu P."/>
            <person name="Grigoriev I."/>
            <person name="Longcore J.E."/>
            <person name="James T.Y."/>
        </authorList>
    </citation>
    <scope>NUCLEOTIDE SEQUENCE</scope>
    <source>
        <strain evidence="2">JEL0513</strain>
    </source>
</reference>